<accession>L0L8J8</accession>
<organism evidence="1 2">
    <name type="scientific">Bacillus phage phiAGATE</name>
    <dbReference type="NCBI Taxonomy" id="1204533"/>
    <lineage>
        <taxon>Viruses</taxon>
        <taxon>Duplodnaviria</taxon>
        <taxon>Heunggongvirae</taxon>
        <taxon>Uroviricota</taxon>
        <taxon>Caudoviricetes</taxon>
        <taxon>Herelleviridae</taxon>
        <taxon>Bastillevirinae</taxon>
        <taxon>Agatevirus</taxon>
        <taxon>Agatevirus agate</taxon>
    </lineage>
</organism>
<dbReference type="GeneID" id="14516098"/>
<dbReference type="KEGG" id="vg:14516098"/>
<dbReference type="EMBL" id="JX238501">
    <property type="protein sequence ID" value="AGB62759.1"/>
    <property type="molecule type" value="Genomic_DNA"/>
</dbReference>
<dbReference type="Proteomes" id="UP000010364">
    <property type="component" value="Segment"/>
</dbReference>
<sequence>MGAFIAQQPNGLYCRFSTTVGCPTHHNMTREDYLRNVTGTIRNREDGEDILENYLYPFSIVLDRFQPNNMTQQEFDKVVQEMNIPVEELEKVKEEQEFKDWVNEVAEDVFQTDKFKALGRENDYVYQALAFLGEASHSMSLAATVLRNESSVPKDLKKKIKNYQQAFWELQDQLRECSKDNQ</sequence>
<proteinExistence type="predicted"/>
<dbReference type="OrthoDB" id="26649at10239"/>
<keyword evidence="2" id="KW-1185">Reference proteome</keyword>
<name>L0L8J8_9CAUD</name>
<protein>
    <submittedName>
        <fullName evidence="1">Uncharacterized protein</fullName>
    </submittedName>
</protein>
<evidence type="ECO:0000313" key="1">
    <source>
        <dbReference type="EMBL" id="AGB62759.1"/>
    </source>
</evidence>
<evidence type="ECO:0000313" key="2">
    <source>
        <dbReference type="Proteomes" id="UP000010364"/>
    </source>
</evidence>
<dbReference type="RefSeq" id="YP_007349352.1">
    <property type="nucleotide sequence ID" value="NC_020081.2"/>
</dbReference>
<reference evidence="1" key="1">
    <citation type="submission" date="2013-11" db="EMBL/GenBank/DDBJ databases">
        <title>Discovery of phiAGATE novel phage infecting Bacillus pumilus leads to new insights in phylogeny of subfamily Spounavirinae.</title>
        <authorList>
            <person name="Barylski J."/>
            <person name="Nowicki G."/>
            <person name="Gozdzicka-Jozefiak A."/>
        </authorList>
    </citation>
    <scope>NUCLEOTIDE SEQUENCE [LARGE SCALE GENOMIC DNA]</scope>
</reference>